<dbReference type="HAMAP" id="MF_00228">
    <property type="entry name" value="Thz_kinase"/>
    <property type="match status" value="1"/>
</dbReference>
<dbReference type="PANTHER" id="PTHR20857">
    <property type="entry name" value="THIAMINE-PHOSPHATE PYROPHOSPHORYLASE"/>
    <property type="match status" value="1"/>
</dbReference>
<evidence type="ECO:0000259" key="18">
    <source>
        <dbReference type="Pfam" id="PF02581"/>
    </source>
</evidence>
<evidence type="ECO:0000256" key="16">
    <source>
        <dbReference type="ARBA" id="ARBA00061146"/>
    </source>
</evidence>
<evidence type="ECO:0000256" key="3">
    <source>
        <dbReference type="ARBA" id="ARBA00003814"/>
    </source>
</evidence>
<dbReference type="GO" id="GO:0009228">
    <property type="term" value="P:thiamine biosynthetic process"/>
    <property type="evidence" value="ECO:0007669"/>
    <property type="project" value="UniProtKB-KW"/>
</dbReference>
<dbReference type="Gene3D" id="3.20.20.70">
    <property type="entry name" value="Aldolase class I"/>
    <property type="match status" value="1"/>
</dbReference>
<dbReference type="Proteomes" id="UP000193411">
    <property type="component" value="Unassembled WGS sequence"/>
</dbReference>
<evidence type="ECO:0000256" key="5">
    <source>
        <dbReference type="ARBA" id="ARBA00005165"/>
    </source>
</evidence>
<dbReference type="NCBIfam" id="NF006830">
    <property type="entry name" value="PRK09355.1"/>
    <property type="match status" value="1"/>
</dbReference>
<comment type="pathway">
    <text evidence="4">Cofactor biosynthesis; thiamine diphosphate biosynthesis; 4-methyl-5-(2-phosphoethyl)-thiazole from 5-(2-hydroxyethyl)-4-methylthiazole: step 1/1.</text>
</comment>
<comment type="similarity">
    <text evidence="16">In the C-terminal section; belongs to the Thz kinase family.</text>
</comment>
<evidence type="ECO:0000256" key="10">
    <source>
        <dbReference type="ARBA" id="ARBA00022840"/>
    </source>
</evidence>
<dbReference type="Pfam" id="PF02110">
    <property type="entry name" value="HK"/>
    <property type="match status" value="1"/>
</dbReference>
<keyword evidence="9 19" id="KW-0418">Kinase</keyword>
<evidence type="ECO:0000256" key="12">
    <source>
        <dbReference type="ARBA" id="ARBA00022977"/>
    </source>
</evidence>
<keyword evidence="12" id="KW-0784">Thiamine biosynthesis</keyword>
<dbReference type="STRING" id="765915.A0A1Y2HIG7"/>
<dbReference type="CDD" id="cd01170">
    <property type="entry name" value="THZ_kinase"/>
    <property type="match status" value="1"/>
</dbReference>
<dbReference type="AlphaFoldDB" id="A0A1Y2HIG7"/>
<comment type="catalytic activity">
    <reaction evidence="15">
        <text>2-[(2R,5Z)-2-carboxy-4-methylthiazol-5(2H)-ylidene]ethyl phosphate + 4-amino-2-methyl-5-(diphosphooxymethyl)pyrimidine + 2 H(+) = thiamine phosphate + CO2 + diphosphate</text>
        <dbReference type="Rhea" id="RHEA:47844"/>
        <dbReference type="ChEBI" id="CHEBI:15378"/>
        <dbReference type="ChEBI" id="CHEBI:16526"/>
        <dbReference type="ChEBI" id="CHEBI:33019"/>
        <dbReference type="ChEBI" id="CHEBI:37575"/>
        <dbReference type="ChEBI" id="CHEBI:57841"/>
        <dbReference type="ChEBI" id="CHEBI:62899"/>
        <dbReference type="EC" id="2.5.1.3"/>
    </reaction>
</comment>
<dbReference type="InterPro" id="IPR000417">
    <property type="entry name" value="Hyethyz_kinase"/>
</dbReference>
<dbReference type="FunFam" id="3.20.20.70:FF:000104">
    <property type="entry name" value="Thiamine biosynthetic bifunctional enzyme"/>
    <property type="match status" value="1"/>
</dbReference>
<comment type="cofactor">
    <cofactor evidence="2">
        <name>Mg(2+)</name>
        <dbReference type="ChEBI" id="CHEBI:18420"/>
    </cofactor>
</comment>
<dbReference type="InterPro" id="IPR013785">
    <property type="entry name" value="Aldolase_TIM"/>
</dbReference>
<dbReference type="GO" id="GO:0009229">
    <property type="term" value="P:thiamine diphosphate biosynthetic process"/>
    <property type="evidence" value="ECO:0007669"/>
    <property type="project" value="UniProtKB-UniPathway"/>
</dbReference>
<accession>A0A1Y2HIG7</accession>
<evidence type="ECO:0000256" key="11">
    <source>
        <dbReference type="ARBA" id="ARBA00022842"/>
    </source>
</evidence>
<dbReference type="InterPro" id="IPR034291">
    <property type="entry name" value="TMP_synthase"/>
</dbReference>
<dbReference type="Gene3D" id="3.40.1190.20">
    <property type="match status" value="1"/>
</dbReference>
<evidence type="ECO:0000313" key="19">
    <source>
        <dbReference type="EMBL" id="ORZ33784.1"/>
    </source>
</evidence>
<dbReference type="GO" id="GO:0000287">
    <property type="term" value="F:magnesium ion binding"/>
    <property type="evidence" value="ECO:0007669"/>
    <property type="project" value="InterPro"/>
</dbReference>
<dbReference type="GO" id="GO:0005524">
    <property type="term" value="F:ATP binding"/>
    <property type="evidence" value="ECO:0007669"/>
    <property type="project" value="UniProtKB-KW"/>
</dbReference>
<keyword evidence="10" id="KW-0067">ATP-binding</keyword>
<dbReference type="PANTHER" id="PTHR20857:SF23">
    <property type="entry name" value="THIAMINE BIOSYNTHETIC BIFUNCTIONAL ENZYME"/>
    <property type="match status" value="1"/>
</dbReference>
<comment type="catalytic activity">
    <reaction evidence="13">
        <text>4-methyl-5-(2-phosphooxyethyl)-thiazole + 4-amino-2-methyl-5-(diphosphooxymethyl)pyrimidine + H(+) = thiamine phosphate + diphosphate</text>
        <dbReference type="Rhea" id="RHEA:22328"/>
        <dbReference type="ChEBI" id="CHEBI:15378"/>
        <dbReference type="ChEBI" id="CHEBI:33019"/>
        <dbReference type="ChEBI" id="CHEBI:37575"/>
        <dbReference type="ChEBI" id="CHEBI:57841"/>
        <dbReference type="ChEBI" id="CHEBI:58296"/>
        <dbReference type="EC" id="2.5.1.3"/>
    </reaction>
</comment>
<gene>
    <name evidence="19" type="ORF">BCR44DRAFT_64243</name>
</gene>
<dbReference type="SUPFAM" id="SSF51391">
    <property type="entry name" value="Thiamin phosphate synthase"/>
    <property type="match status" value="1"/>
</dbReference>
<evidence type="ECO:0000313" key="20">
    <source>
        <dbReference type="Proteomes" id="UP000193411"/>
    </source>
</evidence>
<evidence type="ECO:0000256" key="4">
    <source>
        <dbReference type="ARBA" id="ARBA00004868"/>
    </source>
</evidence>
<dbReference type="GO" id="GO:0004789">
    <property type="term" value="F:thiamine-phosphate diphosphorylase activity"/>
    <property type="evidence" value="ECO:0007669"/>
    <property type="project" value="UniProtKB-EC"/>
</dbReference>
<feature type="domain" description="Thiamine phosphate synthase/TenI" evidence="18">
    <location>
        <begin position="26"/>
        <end position="224"/>
    </location>
</feature>
<dbReference type="NCBIfam" id="TIGR00693">
    <property type="entry name" value="thiE"/>
    <property type="match status" value="1"/>
</dbReference>
<dbReference type="InterPro" id="IPR029056">
    <property type="entry name" value="Ribokinase-like"/>
</dbReference>
<dbReference type="GO" id="GO:0004417">
    <property type="term" value="F:hydroxyethylthiazole kinase activity"/>
    <property type="evidence" value="ECO:0007669"/>
    <property type="project" value="UniProtKB-EC"/>
</dbReference>
<comment type="pathway">
    <text evidence="5">Cofactor biosynthesis; thiamine diphosphate biosynthesis; thiamine phosphate from 4-amino-2-methyl-5-diphosphomethylpyrimidine and 4-methyl-5-(2-phosphoethyl)-thiazole: step 1/1.</text>
</comment>
<dbReference type="HAMAP" id="MF_00097">
    <property type="entry name" value="TMP_synthase"/>
    <property type="match status" value="1"/>
</dbReference>
<evidence type="ECO:0000256" key="8">
    <source>
        <dbReference type="ARBA" id="ARBA00022741"/>
    </source>
</evidence>
<dbReference type="EMBL" id="MCFL01000033">
    <property type="protein sequence ID" value="ORZ33784.1"/>
    <property type="molecule type" value="Genomic_DNA"/>
</dbReference>
<dbReference type="PRINTS" id="PR01099">
    <property type="entry name" value="HYETHTZKNASE"/>
</dbReference>
<reference evidence="19 20" key="1">
    <citation type="submission" date="2016-07" db="EMBL/GenBank/DDBJ databases">
        <title>Pervasive Adenine N6-methylation of Active Genes in Fungi.</title>
        <authorList>
            <consortium name="DOE Joint Genome Institute"/>
            <person name="Mondo S.J."/>
            <person name="Dannebaum R.O."/>
            <person name="Kuo R.C."/>
            <person name="Labutti K."/>
            <person name="Haridas S."/>
            <person name="Kuo A."/>
            <person name="Salamov A."/>
            <person name="Ahrendt S.R."/>
            <person name="Lipzen A."/>
            <person name="Sullivan W."/>
            <person name="Andreopoulos W.B."/>
            <person name="Clum A."/>
            <person name="Lindquist E."/>
            <person name="Daum C."/>
            <person name="Ramamoorthy G.K."/>
            <person name="Gryganskyi A."/>
            <person name="Culley D."/>
            <person name="Magnuson J.K."/>
            <person name="James T.Y."/>
            <person name="O'Malley M.A."/>
            <person name="Stajich J.E."/>
            <person name="Spatafora J.W."/>
            <person name="Visel A."/>
            <person name="Grigoriev I.V."/>
        </authorList>
    </citation>
    <scope>NUCLEOTIDE SEQUENCE [LARGE SCALE GENOMIC DNA]</scope>
    <source>
        <strain evidence="19 20">PL171</strain>
    </source>
</reference>
<comment type="function">
    <text evidence="3">Condenses 4-methyl-5-(beta-hydroxyethyl)thiazole monophosphate (THZ-P) and 2-methyl-4-amino-5-hydroxymethyl pyrimidine pyrophosphate (HMP-PP) to form thiamine monophosphate (TMP).</text>
</comment>
<keyword evidence="11" id="KW-0460">Magnesium</keyword>
<evidence type="ECO:0000256" key="7">
    <source>
        <dbReference type="ARBA" id="ARBA00022723"/>
    </source>
</evidence>
<keyword evidence="6" id="KW-0808">Transferase</keyword>
<dbReference type="CDD" id="cd00564">
    <property type="entry name" value="TMP_TenI"/>
    <property type="match status" value="1"/>
</dbReference>
<evidence type="ECO:0000256" key="17">
    <source>
        <dbReference type="ARBA" id="ARBA00061283"/>
    </source>
</evidence>
<comment type="catalytic activity">
    <reaction evidence="14">
        <text>2-(2-carboxy-4-methylthiazol-5-yl)ethyl phosphate + 4-amino-2-methyl-5-(diphosphooxymethyl)pyrimidine + 2 H(+) = thiamine phosphate + CO2 + diphosphate</text>
        <dbReference type="Rhea" id="RHEA:47848"/>
        <dbReference type="ChEBI" id="CHEBI:15378"/>
        <dbReference type="ChEBI" id="CHEBI:16526"/>
        <dbReference type="ChEBI" id="CHEBI:33019"/>
        <dbReference type="ChEBI" id="CHEBI:37575"/>
        <dbReference type="ChEBI" id="CHEBI:57841"/>
        <dbReference type="ChEBI" id="CHEBI:62890"/>
        <dbReference type="EC" id="2.5.1.3"/>
    </reaction>
</comment>
<comment type="caution">
    <text evidence="19">The sequence shown here is derived from an EMBL/GenBank/DDBJ whole genome shotgun (WGS) entry which is preliminary data.</text>
</comment>
<comment type="similarity">
    <text evidence="17">In the N-terminal section; belongs to the thiamine-phosphate synthase family.</text>
</comment>
<proteinExistence type="inferred from homology"/>
<evidence type="ECO:0000256" key="14">
    <source>
        <dbReference type="ARBA" id="ARBA00047851"/>
    </source>
</evidence>
<dbReference type="SUPFAM" id="SSF53613">
    <property type="entry name" value="Ribokinase-like"/>
    <property type="match status" value="1"/>
</dbReference>
<dbReference type="InterPro" id="IPR036206">
    <property type="entry name" value="ThiamineP_synth_sf"/>
</dbReference>
<sequence length="542" mass="55950">MTVTSPASTAAASATPATRPPLNLAVYLVTDSGSMLPEGKSVEDQVKAALEGGATLIQLREKSLDTGAFITRARALLTLCRAYNVPLLINDRIDVALAVDADGVHLGQDDMDPKLARAILGPNKYLGVTVHNMHDAERAADAGADYLGTCAIFDTQTKKHKPGFEPLGVEGVKAMLTKLAEHHKTRALPVCTIGGLHASNVGAVLKDTATKTKKLDGVAVVSAIMAQKDARAATAQLKDVVERELALAPVYATREACQVVSVAAETLRKLREGKASPLVHHITNFVVMNDNANAALAVGGSPVMAHAENEMEAMTGIASSLVLNVGTLSDTWISAMLTAGRVANARGIPVVLDPVGAGATPYRLATCRTLLSEIKFDIIKGNAGEIAALANVQGVEQRGVDSGEVAGGEKASVALAVALAKATGAVVAMSGATDYVARVTAEGKTQVVAVDNGTQWLGKITGTGCTTATLVGCFAGVLGKANAFEAAVAGILTMCVAGEKAVALAKGPMSFKVALFDEFFNVMPADLVQAAKVRDRIQANAD</sequence>
<keyword evidence="7" id="KW-0479">Metal-binding</keyword>
<evidence type="ECO:0000256" key="6">
    <source>
        <dbReference type="ARBA" id="ARBA00022679"/>
    </source>
</evidence>
<evidence type="ECO:0000256" key="1">
    <source>
        <dbReference type="ARBA" id="ARBA00001771"/>
    </source>
</evidence>
<evidence type="ECO:0000256" key="2">
    <source>
        <dbReference type="ARBA" id="ARBA00001946"/>
    </source>
</evidence>
<name>A0A1Y2HIG7_9FUNG</name>
<dbReference type="Pfam" id="PF02581">
    <property type="entry name" value="TMP-TENI"/>
    <property type="match status" value="1"/>
</dbReference>
<dbReference type="UniPathway" id="UPA00060">
    <property type="reaction ID" value="UER00139"/>
</dbReference>
<keyword evidence="20" id="KW-1185">Reference proteome</keyword>
<dbReference type="OrthoDB" id="4994at2759"/>
<protein>
    <submittedName>
        <fullName evidence="19">Hydroxyethylthiazole kinase family-domain-containing protein</fullName>
    </submittedName>
</protein>
<evidence type="ECO:0000256" key="13">
    <source>
        <dbReference type="ARBA" id="ARBA00047334"/>
    </source>
</evidence>
<evidence type="ECO:0000256" key="9">
    <source>
        <dbReference type="ARBA" id="ARBA00022777"/>
    </source>
</evidence>
<keyword evidence="8" id="KW-0547">Nucleotide-binding</keyword>
<dbReference type="InterPro" id="IPR022998">
    <property type="entry name" value="ThiamineP_synth_TenI"/>
</dbReference>
<evidence type="ECO:0000256" key="15">
    <source>
        <dbReference type="ARBA" id="ARBA00047883"/>
    </source>
</evidence>
<organism evidence="19 20">
    <name type="scientific">Catenaria anguillulae PL171</name>
    <dbReference type="NCBI Taxonomy" id="765915"/>
    <lineage>
        <taxon>Eukaryota</taxon>
        <taxon>Fungi</taxon>
        <taxon>Fungi incertae sedis</taxon>
        <taxon>Blastocladiomycota</taxon>
        <taxon>Blastocladiomycetes</taxon>
        <taxon>Blastocladiales</taxon>
        <taxon>Catenariaceae</taxon>
        <taxon>Catenaria</taxon>
    </lineage>
</organism>
<dbReference type="GO" id="GO:0005737">
    <property type="term" value="C:cytoplasm"/>
    <property type="evidence" value="ECO:0007669"/>
    <property type="project" value="TreeGrafter"/>
</dbReference>
<comment type="catalytic activity">
    <reaction evidence="1">
        <text>5-(2-hydroxyethyl)-4-methylthiazole + ATP = 4-methyl-5-(2-phosphooxyethyl)-thiazole + ADP + H(+)</text>
        <dbReference type="Rhea" id="RHEA:24212"/>
        <dbReference type="ChEBI" id="CHEBI:15378"/>
        <dbReference type="ChEBI" id="CHEBI:17957"/>
        <dbReference type="ChEBI" id="CHEBI:30616"/>
        <dbReference type="ChEBI" id="CHEBI:58296"/>
        <dbReference type="ChEBI" id="CHEBI:456216"/>
        <dbReference type="EC" id="2.7.1.50"/>
    </reaction>
</comment>